<dbReference type="KEGG" id="mdn:JT25_022495"/>
<name>A0A140E745_9GAMM</name>
<accession>A0A140E745</accession>
<dbReference type="GO" id="GO:0022900">
    <property type="term" value="P:electron transport chain"/>
    <property type="evidence" value="ECO:0007669"/>
    <property type="project" value="InterPro"/>
</dbReference>
<dbReference type="STRING" id="1538553.JT25_022495"/>
<dbReference type="GO" id="GO:0020037">
    <property type="term" value="F:heme binding"/>
    <property type="evidence" value="ECO:0007669"/>
    <property type="project" value="InterPro"/>
</dbReference>
<evidence type="ECO:0000313" key="3">
    <source>
        <dbReference type="Proteomes" id="UP000030512"/>
    </source>
</evidence>
<feature type="signal peptide" evidence="1">
    <location>
        <begin position="1"/>
        <end position="21"/>
    </location>
</feature>
<protein>
    <recommendedName>
        <fullName evidence="4">Cytochrome C</fullName>
    </recommendedName>
</protein>
<dbReference type="SUPFAM" id="SSF47175">
    <property type="entry name" value="Cytochromes"/>
    <property type="match status" value="1"/>
</dbReference>
<evidence type="ECO:0000256" key="1">
    <source>
        <dbReference type="SAM" id="SignalP"/>
    </source>
</evidence>
<proteinExistence type="predicted"/>
<dbReference type="Proteomes" id="UP000030512">
    <property type="component" value="Chromosome"/>
</dbReference>
<reference evidence="2 3" key="1">
    <citation type="journal article" date="2015" name="Environ. Microbiol.">
        <title>Methane oxidation coupled to nitrate reduction under hypoxia by the Gammaproteobacterium Methylomonas denitrificans, sp. nov. type strain FJG1.</title>
        <authorList>
            <person name="Kits K.D."/>
            <person name="Klotz M.G."/>
            <person name="Stein L.Y."/>
        </authorList>
    </citation>
    <scope>NUCLEOTIDE SEQUENCE [LARGE SCALE GENOMIC DNA]</scope>
    <source>
        <strain evidence="2 3">FJG1</strain>
    </source>
</reference>
<evidence type="ECO:0000313" key="2">
    <source>
        <dbReference type="EMBL" id="AMK79219.1"/>
    </source>
</evidence>
<feature type="chain" id="PRO_5007807373" description="Cytochrome C" evidence="1">
    <location>
        <begin position="22"/>
        <end position="128"/>
    </location>
</feature>
<dbReference type="OrthoDB" id="5568099at2"/>
<gene>
    <name evidence="2" type="ORF">JT25_022495</name>
</gene>
<dbReference type="AlphaFoldDB" id="A0A140E745"/>
<organism evidence="2 3">
    <name type="scientific">Methylomonas denitrificans</name>
    <dbReference type="NCBI Taxonomy" id="1538553"/>
    <lineage>
        <taxon>Bacteria</taxon>
        <taxon>Pseudomonadati</taxon>
        <taxon>Pseudomonadota</taxon>
        <taxon>Gammaproteobacteria</taxon>
        <taxon>Methylococcales</taxon>
        <taxon>Methylococcaceae</taxon>
        <taxon>Methylomonas</taxon>
    </lineage>
</organism>
<keyword evidence="1" id="KW-0732">Signal</keyword>
<dbReference type="GO" id="GO:0005506">
    <property type="term" value="F:iron ion binding"/>
    <property type="evidence" value="ECO:0007669"/>
    <property type="project" value="InterPro"/>
</dbReference>
<dbReference type="RefSeq" id="WP_036273393.1">
    <property type="nucleotide sequence ID" value="NZ_CP014476.1"/>
</dbReference>
<dbReference type="EMBL" id="CP014476">
    <property type="protein sequence ID" value="AMK79219.1"/>
    <property type="molecule type" value="Genomic_DNA"/>
</dbReference>
<dbReference type="InterPro" id="IPR010980">
    <property type="entry name" value="Cyt_c/b562"/>
</dbReference>
<sequence>MRKTIYLFGIGLVLSSSAVIAESEFDFEELMNDVETKIQEVQNNIAAKDANTAVTQAKQLQDEFKLVEGFFAKRGNADDATHNAKEYQDKAANIQNALSAGDFDTAAVAANDFSKQCRGACHDKYKPL</sequence>
<keyword evidence="3" id="KW-1185">Reference proteome</keyword>
<evidence type="ECO:0008006" key="4">
    <source>
        <dbReference type="Google" id="ProtNLM"/>
    </source>
</evidence>
<dbReference type="GO" id="GO:0009055">
    <property type="term" value="F:electron transfer activity"/>
    <property type="evidence" value="ECO:0007669"/>
    <property type="project" value="InterPro"/>
</dbReference>